<proteinExistence type="predicted"/>
<evidence type="ECO:0000313" key="4">
    <source>
        <dbReference type="Proteomes" id="UP001215151"/>
    </source>
</evidence>
<feature type="transmembrane region" description="Helical" evidence="1">
    <location>
        <begin position="265"/>
        <end position="283"/>
    </location>
</feature>
<accession>A0AAD7TIP1</accession>
<keyword evidence="1" id="KW-1133">Transmembrane helix</keyword>
<evidence type="ECO:0000256" key="1">
    <source>
        <dbReference type="SAM" id="Phobius"/>
    </source>
</evidence>
<keyword evidence="1" id="KW-0472">Membrane</keyword>
<reference evidence="3" key="1">
    <citation type="submission" date="2022-11" db="EMBL/GenBank/DDBJ databases">
        <title>Genome Sequence of Cubamyces cubensis.</title>
        <authorList>
            <person name="Buettner E."/>
        </authorList>
    </citation>
    <scope>NUCLEOTIDE SEQUENCE</scope>
    <source>
        <strain evidence="3">MPL-01</strain>
    </source>
</reference>
<dbReference type="Proteomes" id="UP001215151">
    <property type="component" value="Unassembled WGS sequence"/>
</dbReference>
<comment type="caution">
    <text evidence="3">The sequence shown here is derived from an EMBL/GenBank/DDBJ whole genome shotgun (WGS) entry which is preliminary data.</text>
</comment>
<evidence type="ECO:0000313" key="3">
    <source>
        <dbReference type="EMBL" id="KAJ8462553.1"/>
    </source>
</evidence>
<dbReference type="AlphaFoldDB" id="A0AAD7TIP1"/>
<feature type="transmembrane region" description="Helical" evidence="1">
    <location>
        <begin position="130"/>
        <end position="147"/>
    </location>
</feature>
<feature type="domain" description="DUF6533" evidence="2">
    <location>
        <begin position="23"/>
        <end position="67"/>
    </location>
</feature>
<evidence type="ECO:0000259" key="2">
    <source>
        <dbReference type="Pfam" id="PF20151"/>
    </source>
</evidence>
<feature type="transmembrane region" description="Helical" evidence="1">
    <location>
        <begin position="12"/>
        <end position="34"/>
    </location>
</feature>
<name>A0AAD7TIP1_9APHY</name>
<protein>
    <recommendedName>
        <fullName evidence="2">DUF6533 domain-containing protein</fullName>
    </recommendedName>
</protein>
<dbReference type="EMBL" id="JAPEVG010000457">
    <property type="protein sequence ID" value="KAJ8462553.1"/>
    <property type="molecule type" value="Genomic_DNA"/>
</dbReference>
<keyword evidence="1" id="KW-0812">Transmembrane</keyword>
<keyword evidence="4" id="KW-1185">Reference proteome</keyword>
<feature type="transmembrane region" description="Helical" evidence="1">
    <location>
        <begin position="231"/>
        <end position="253"/>
    </location>
</feature>
<dbReference type="InterPro" id="IPR045340">
    <property type="entry name" value="DUF6533"/>
</dbReference>
<organism evidence="3 4">
    <name type="scientific">Trametes cubensis</name>
    <dbReference type="NCBI Taxonomy" id="1111947"/>
    <lineage>
        <taxon>Eukaryota</taxon>
        <taxon>Fungi</taxon>
        <taxon>Dikarya</taxon>
        <taxon>Basidiomycota</taxon>
        <taxon>Agaricomycotina</taxon>
        <taxon>Agaricomycetes</taxon>
        <taxon>Polyporales</taxon>
        <taxon>Polyporaceae</taxon>
        <taxon>Trametes</taxon>
    </lineage>
</organism>
<sequence>MADDSSEDPGLIRYYSLLTIDNYCLIASSTLLWFDYVSTLTTEYRRIWQRKFTGATIIYIGVRYVAVIERIFDVLEELVWILDDKVRISYRRACGGIAHADDILTILNSLALSTFTCLRIYAIWGRDWKALIFVLPLALFKPILGIYKTTDYTSFEADDSGGCLSIYNFQDSVWTLSKIIPIAIEAVAIVLTGIKTYGIVRDARKTGIRTPLASLLLRDGKSDRCLDQESSLNATSGTIYFLITFIAQLPLLVPTRLQVSTVWSLWQYFGPVFTTIAVSRLILNLRGVYFADNAGSEGGTSLHLSATRFCGLNTANIVGNLGATLMPSTEPEDAPIDAHRYVDHSRAHSESIFPEWESSSELEAVGTYDAWDMEDETPEYCDDPFTMDSFLSSAHTSTLAIAFKSNAITASSELSQSRSQHNRYDLRVEPVLRIQLPKYPSAIILIGHSQFFAFVHIIPETGDMETMCRRCNNPRDDKFRVSRTDEVSREPLGTVTLPKEERDAIIALWNEVVDRAKKLSEETVVHPRRDDGKPQDVALLVQQILKPAALGAMKALDTKAQSHGTTETATIPLYTVQVNHSKPDWITSREPKTIRSCA</sequence>
<gene>
    <name evidence="3" type="ORF">ONZ51_g10828</name>
</gene>
<dbReference type="Pfam" id="PF20151">
    <property type="entry name" value="DUF6533"/>
    <property type="match status" value="1"/>
</dbReference>
<feature type="transmembrane region" description="Helical" evidence="1">
    <location>
        <begin position="179"/>
        <end position="200"/>
    </location>
</feature>